<dbReference type="eggNOG" id="COG4257">
    <property type="taxonomic scope" value="Bacteria"/>
</dbReference>
<dbReference type="InterPro" id="IPR015943">
    <property type="entry name" value="WD40/YVTN_repeat-like_dom_sf"/>
</dbReference>
<keyword evidence="2" id="KW-1185">Reference proteome</keyword>
<dbReference type="Gene3D" id="2.130.10.10">
    <property type="entry name" value="YVTN repeat-like/Quinoprotein amine dehydrogenase"/>
    <property type="match status" value="1"/>
</dbReference>
<dbReference type="HOGENOM" id="CLU_436701_0_0_10"/>
<accession>F0S4V7</accession>
<gene>
    <name evidence="1" type="ordered locus">Pedsa_3602</name>
</gene>
<reference evidence="1 2" key="1">
    <citation type="journal article" date="2011" name="Stand. Genomic Sci.">
        <title>Complete genome sequence of the gliding, heparinolytic Pedobacter saltans type strain (113).</title>
        <authorList>
            <person name="Liolios K."/>
            <person name="Sikorski J."/>
            <person name="Lu M."/>
            <person name="Nolan M."/>
            <person name="Lapidus A."/>
            <person name="Lucas S."/>
            <person name="Hammon N."/>
            <person name="Deshpande S."/>
            <person name="Cheng J.F."/>
            <person name="Tapia R."/>
            <person name="Han C."/>
            <person name="Goodwin L."/>
            <person name="Pitluck S."/>
            <person name="Huntemann M."/>
            <person name="Ivanova N."/>
            <person name="Pagani I."/>
            <person name="Mavromatis K."/>
            <person name="Ovchinikova G."/>
            <person name="Pati A."/>
            <person name="Chen A."/>
            <person name="Palaniappan K."/>
            <person name="Land M."/>
            <person name="Hauser L."/>
            <person name="Brambilla E.M."/>
            <person name="Kotsyurbenko O."/>
            <person name="Rohde M."/>
            <person name="Tindall B.J."/>
            <person name="Abt B."/>
            <person name="Goker M."/>
            <person name="Detter J.C."/>
            <person name="Woyke T."/>
            <person name="Bristow J."/>
            <person name="Eisen J.A."/>
            <person name="Markowitz V."/>
            <person name="Hugenholtz P."/>
            <person name="Klenk H.P."/>
            <person name="Kyrpides N.C."/>
        </authorList>
    </citation>
    <scope>NUCLEOTIDE SEQUENCE [LARGE SCALE GENOMIC DNA]</scope>
    <source>
        <strain evidence="2">ATCC 51119 / DSM 12145 / JCM 21818 / LMG 10337 / NBRC 100064 / NCIMB 13643</strain>
    </source>
</reference>
<dbReference type="Proteomes" id="UP000000310">
    <property type="component" value="Chromosome"/>
</dbReference>
<dbReference type="InterPro" id="IPR051344">
    <property type="entry name" value="Vgb"/>
</dbReference>
<proteinExistence type="predicted"/>
<organism evidence="1 2">
    <name type="scientific">Pseudopedobacter saltans (strain ATCC 51119 / DSM 12145 / JCM 21818 / CCUG 39354 / LMG 10337 / NBRC 100064 / NCIMB 13643)</name>
    <name type="common">Pedobacter saltans</name>
    <dbReference type="NCBI Taxonomy" id="762903"/>
    <lineage>
        <taxon>Bacteria</taxon>
        <taxon>Pseudomonadati</taxon>
        <taxon>Bacteroidota</taxon>
        <taxon>Sphingobacteriia</taxon>
        <taxon>Sphingobacteriales</taxon>
        <taxon>Sphingobacteriaceae</taxon>
        <taxon>Pseudopedobacter</taxon>
    </lineage>
</organism>
<protein>
    <submittedName>
        <fullName evidence="1">Uncharacterized protein</fullName>
    </submittedName>
</protein>
<evidence type="ECO:0000313" key="2">
    <source>
        <dbReference type="Proteomes" id="UP000000310"/>
    </source>
</evidence>
<reference evidence="2" key="2">
    <citation type="submission" date="2011-02" db="EMBL/GenBank/DDBJ databases">
        <title>The complete genome of Pedobacter saltans DSM 12145.</title>
        <authorList>
            <consortium name="US DOE Joint Genome Institute (JGI-PGF)"/>
            <person name="Lucas S."/>
            <person name="Copeland A."/>
            <person name="Lapidus A."/>
            <person name="Bruce D."/>
            <person name="Goodwin L."/>
            <person name="Pitluck S."/>
            <person name="Kyrpides N."/>
            <person name="Mavromatis K."/>
            <person name="Pagani I."/>
            <person name="Ivanova N."/>
            <person name="Ovchinnikova G."/>
            <person name="Lu M."/>
            <person name="Detter J.C."/>
            <person name="Han C."/>
            <person name="Land M."/>
            <person name="Hauser L."/>
            <person name="Markowitz V."/>
            <person name="Cheng J.-F."/>
            <person name="Hugenholtz P."/>
            <person name="Woyke T."/>
            <person name="Wu D."/>
            <person name="Tindall B."/>
            <person name="Pomrenke H.G."/>
            <person name="Brambilla E."/>
            <person name="Klenk H.-P."/>
            <person name="Eisen J.A."/>
        </authorList>
    </citation>
    <scope>NUCLEOTIDE SEQUENCE [LARGE SCALE GENOMIC DNA]</scope>
    <source>
        <strain evidence="2">ATCC 51119 / DSM 12145 / JCM 21818 / LMG 10337 / NBRC 100064 / NCIMB 13643</strain>
    </source>
</reference>
<evidence type="ECO:0000313" key="1">
    <source>
        <dbReference type="EMBL" id="ADY54131.1"/>
    </source>
</evidence>
<dbReference type="PANTHER" id="PTHR40274:SF3">
    <property type="entry name" value="VIRGINIAMYCIN B LYASE"/>
    <property type="match status" value="1"/>
</dbReference>
<dbReference type="AlphaFoldDB" id="F0S4V7"/>
<name>F0S4V7_PSESL</name>
<dbReference type="STRING" id="762903.Pedsa_3602"/>
<dbReference type="InterPro" id="IPR011047">
    <property type="entry name" value="Quinoprotein_ADH-like_sf"/>
</dbReference>
<dbReference type="KEGG" id="psn:Pedsa_3602"/>
<sequence length="626" mass="69724">MNISTIIRFIILGKCLLFISMANFCFAQQKSYIFEDLGQPVRTPLDIEFVTTDEVTGPIAWGAFTDAEKNVLIGVNIKDGKLIEVDLAKYGKANALLLFKVSERYIYLFTGKEGQFLKYDIRLGKIETIGNKSMAQYWMKKSFTIAPDGKIYIGTYPRASVAILNPNTEEVKIIDRVSENSGSEYVINPASDKDGIIYFPTGMQHGELWSYNPKTDTKKQLLPKKLMTYGAAQIWRANDGKVYGKKGNTVFLCTEDKIEEGKTRNTSVETLDNLYGDVRALYLNKEGNLVLENQKTKEQLIVKSSFKPSAHEVFSIGDIYNGKLYGSGMKPGHIFTYDINNGKMNDLGLLTRGRVQTYDLLAYNKRLFTSSYTGGYIDVFDIDTDGTPINQKAVASLHNIAKQERPLQLVPAPDGYIYSPTIPIKGFLGGTLVRINPKSLETKVFQNIVHNQSLMSITVVKETGELFLTSSIQGGSSAKPTEKEAAIILWDPIRQQVIYTEQPVKGASSYGKAVLGNNGMIYGSAIDTIYVFDPIHKKTITKTSVENSSGKRARIVLSESLGKDGLIYGIDSQNGQLFCLNPSDNKAIILAKNNSLISSRFAEVKEDGYLYYQNHSKLMRVKVFTP</sequence>
<dbReference type="EMBL" id="CP002545">
    <property type="protein sequence ID" value="ADY54131.1"/>
    <property type="molecule type" value="Genomic_DNA"/>
</dbReference>
<dbReference type="PANTHER" id="PTHR40274">
    <property type="entry name" value="VIRGINIAMYCIN B LYASE"/>
    <property type="match status" value="1"/>
</dbReference>
<dbReference type="SUPFAM" id="SSF50998">
    <property type="entry name" value="Quinoprotein alcohol dehydrogenase-like"/>
    <property type="match status" value="1"/>
</dbReference>